<evidence type="ECO:0000256" key="2">
    <source>
        <dbReference type="ARBA" id="ARBA00022552"/>
    </source>
</evidence>
<dbReference type="NCBIfam" id="TIGR00138">
    <property type="entry name" value="rsmG_gidB"/>
    <property type="match status" value="1"/>
</dbReference>
<evidence type="ECO:0000256" key="1">
    <source>
        <dbReference type="ARBA" id="ARBA00022490"/>
    </source>
</evidence>
<keyword evidence="5 6" id="KW-0949">S-adenosyl-L-methionine</keyword>
<dbReference type="GO" id="GO:0070043">
    <property type="term" value="F:rRNA (guanine-N7-)-methyltransferase activity"/>
    <property type="evidence" value="ECO:0007669"/>
    <property type="project" value="UniProtKB-UniRule"/>
</dbReference>
<feature type="binding site" evidence="6">
    <location>
        <position position="68"/>
    </location>
    <ligand>
        <name>S-adenosyl-L-methionine</name>
        <dbReference type="ChEBI" id="CHEBI:59789"/>
    </ligand>
</feature>
<dbReference type="KEGG" id="ddt:AAY81_09965"/>
<dbReference type="HAMAP" id="MF_00074">
    <property type="entry name" value="16SrRNA_methyltr_G"/>
    <property type="match status" value="1"/>
</dbReference>
<feature type="binding site" evidence="6">
    <location>
        <position position="63"/>
    </location>
    <ligand>
        <name>S-adenosyl-L-methionine</name>
        <dbReference type="ChEBI" id="CHEBI:59789"/>
    </ligand>
</feature>
<dbReference type="Gene3D" id="3.40.50.150">
    <property type="entry name" value="Vaccinia Virus protein VP39"/>
    <property type="match status" value="1"/>
</dbReference>
<sequence>MEFTTEQNSLFEKHLELVIEANKITNLTRIVSPESGRLLHIEDSLTAVPDVLQAPEGKAADIGTGGGFPGIPLSIATGRPFDLIDSVGKKTAQLDSIIEQLGLSDRISTWHGRIEDLGSERKGQYALVTARALAALPVLLELASPLLKMGGQLISYKSGTYQDELDRALTIQNKVGMKFVSVREFMLSDNETSRSVLVFEKASKPKMSLPRRVGLAQKKPLA</sequence>
<name>A0A172S0B9_9ACTN</name>
<feature type="binding site" evidence="6">
    <location>
        <begin position="114"/>
        <end position="115"/>
    </location>
    <ligand>
        <name>S-adenosyl-L-methionine</name>
        <dbReference type="ChEBI" id="CHEBI:59789"/>
    </ligand>
</feature>
<evidence type="ECO:0000256" key="4">
    <source>
        <dbReference type="ARBA" id="ARBA00022679"/>
    </source>
</evidence>
<dbReference type="PATRIC" id="fig|79604.3.peg.1996"/>
<organism evidence="7 8">
    <name type="scientific">Denitrobacterium detoxificans</name>
    <dbReference type="NCBI Taxonomy" id="79604"/>
    <lineage>
        <taxon>Bacteria</taxon>
        <taxon>Bacillati</taxon>
        <taxon>Actinomycetota</taxon>
        <taxon>Coriobacteriia</taxon>
        <taxon>Eggerthellales</taxon>
        <taxon>Eggerthellaceae</taxon>
        <taxon>Denitrobacterium</taxon>
    </lineage>
</organism>
<dbReference type="AlphaFoldDB" id="A0A172S0B9"/>
<dbReference type="GO" id="GO:0005829">
    <property type="term" value="C:cytosol"/>
    <property type="evidence" value="ECO:0007669"/>
    <property type="project" value="TreeGrafter"/>
</dbReference>
<accession>A0A172S0B9</accession>
<dbReference type="Pfam" id="PF02527">
    <property type="entry name" value="GidB"/>
    <property type="match status" value="1"/>
</dbReference>
<dbReference type="RefSeq" id="WP_066664634.1">
    <property type="nucleotide sequence ID" value="NZ_CP011402.1"/>
</dbReference>
<protein>
    <recommendedName>
        <fullName evidence="6">Ribosomal RNA small subunit methyltransferase G</fullName>
        <ecNumber evidence="6">2.1.1.-</ecNumber>
    </recommendedName>
    <alternativeName>
        <fullName evidence="6">16S rRNA 7-methylguanosine methyltransferase</fullName>
        <shortName evidence="6">16S rRNA m7G methyltransferase</shortName>
    </alternativeName>
</protein>
<evidence type="ECO:0000313" key="8">
    <source>
        <dbReference type="Proteomes" id="UP000182975"/>
    </source>
</evidence>
<dbReference type="OrthoDB" id="9808773at2"/>
<comment type="similarity">
    <text evidence="6">Belongs to the methyltransferase superfamily. RNA methyltransferase RsmG family.</text>
</comment>
<keyword evidence="3 6" id="KW-0489">Methyltransferase</keyword>
<comment type="function">
    <text evidence="6">Specifically methylates the N7 position of a guanine in 16S rRNA.</text>
</comment>
<dbReference type="PIRSF" id="PIRSF003078">
    <property type="entry name" value="GidB"/>
    <property type="match status" value="1"/>
</dbReference>
<feature type="binding site" evidence="6">
    <location>
        <position position="131"/>
    </location>
    <ligand>
        <name>S-adenosyl-L-methionine</name>
        <dbReference type="ChEBI" id="CHEBI:59789"/>
    </ligand>
</feature>
<dbReference type="Proteomes" id="UP000182975">
    <property type="component" value="Unassembled WGS sequence"/>
</dbReference>
<dbReference type="EC" id="2.1.1.-" evidence="6"/>
<dbReference type="PANTHER" id="PTHR31760">
    <property type="entry name" value="S-ADENOSYL-L-METHIONINE-DEPENDENT METHYLTRANSFERASES SUPERFAMILY PROTEIN"/>
    <property type="match status" value="1"/>
</dbReference>
<keyword evidence="4 6" id="KW-0808">Transferase</keyword>
<proteinExistence type="inferred from homology"/>
<dbReference type="EMBL" id="FOEC01000001">
    <property type="protein sequence ID" value="SEO41815.1"/>
    <property type="molecule type" value="Genomic_DNA"/>
</dbReference>
<dbReference type="InterPro" id="IPR029063">
    <property type="entry name" value="SAM-dependent_MTases_sf"/>
</dbReference>
<dbReference type="SUPFAM" id="SSF53335">
    <property type="entry name" value="S-adenosyl-L-methionine-dependent methyltransferases"/>
    <property type="match status" value="1"/>
</dbReference>
<evidence type="ECO:0000256" key="6">
    <source>
        <dbReference type="HAMAP-Rule" id="MF_00074"/>
    </source>
</evidence>
<keyword evidence="8" id="KW-1185">Reference proteome</keyword>
<evidence type="ECO:0000313" key="7">
    <source>
        <dbReference type="EMBL" id="SEO41815.1"/>
    </source>
</evidence>
<evidence type="ECO:0000256" key="5">
    <source>
        <dbReference type="ARBA" id="ARBA00022691"/>
    </source>
</evidence>
<dbReference type="InterPro" id="IPR003682">
    <property type="entry name" value="rRNA_ssu_MeTfrase_G"/>
</dbReference>
<keyword evidence="1 6" id="KW-0963">Cytoplasm</keyword>
<comment type="caution">
    <text evidence="6">Lacks conserved residue(s) required for the propagation of feature annotation.</text>
</comment>
<reference evidence="8" key="1">
    <citation type="submission" date="2016-10" db="EMBL/GenBank/DDBJ databases">
        <authorList>
            <person name="Varghese N."/>
        </authorList>
    </citation>
    <scope>NUCLEOTIDE SEQUENCE [LARGE SCALE GENOMIC DNA]</scope>
    <source>
        <strain evidence="8">DSM 21843</strain>
    </source>
</reference>
<gene>
    <name evidence="6" type="primary">rsmG</name>
    <name evidence="7" type="ORF">SAMN02910314_00190</name>
</gene>
<dbReference type="PANTHER" id="PTHR31760:SF0">
    <property type="entry name" value="S-ADENOSYL-L-METHIONINE-DEPENDENT METHYLTRANSFERASES SUPERFAMILY PROTEIN"/>
    <property type="match status" value="1"/>
</dbReference>
<comment type="subcellular location">
    <subcellularLocation>
        <location evidence="6">Cytoplasm</location>
    </subcellularLocation>
</comment>
<keyword evidence="2 6" id="KW-0698">rRNA processing</keyword>
<dbReference type="STRING" id="79604.AAY81_09965"/>
<evidence type="ECO:0000256" key="3">
    <source>
        <dbReference type="ARBA" id="ARBA00022603"/>
    </source>
</evidence>